<sequence length="341" mass="39715">MKKLRYLLIMLWVLLFSVTYAKAQVHIGIGLPNVSIGINLPVYPELVRVPNYPVYYAPRMDANYFFYDGMYWVYNNDTWYASSWYNGPWGAVDPYYVPLYILRVPVRYYRQPPVYFRGWVSNRPPRWEQHWGHDWEQRRTGWNRWNRNAAPAPAPLPVYQRQYAGDRYPRVEQQHTLRGQNYKYQPKDKVVRQHLQQSAPVAAPKPPAAAPPVRRTEPHQMTPRQPERSPVVAPPHTRPAAPHQQQQQHVVPHQQQPAPHVAPPPQARPAQQQPQRAVEQPKQPAPVHAPPQPAVHQQKQQPAPVQQRQQEQKPQGRGADHQPEQRQGQDNDNDRGGRGHK</sequence>
<organism evidence="2 3">
    <name type="scientific">Trichlorobacter thiogenes</name>
    <dbReference type="NCBI Taxonomy" id="115783"/>
    <lineage>
        <taxon>Bacteria</taxon>
        <taxon>Pseudomonadati</taxon>
        <taxon>Thermodesulfobacteriota</taxon>
        <taxon>Desulfuromonadia</taxon>
        <taxon>Geobacterales</taxon>
        <taxon>Geobacteraceae</taxon>
        <taxon>Trichlorobacter</taxon>
    </lineage>
</organism>
<dbReference type="STRING" id="115783.SAMN02745119_02580"/>
<dbReference type="OrthoDB" id="5397182at2"/>
<feature type="compositionally biased region" description="Basic and acidic residues" evidence="1">
    <location>
        <begin position="318"/>
        <end position="341"/>
    </location>
</feature>
<evidence type="ECO:0000313" key="2">
    <source>
        <dbReference type="EMBL" id="SKA08286.1"/>
    </source>
</evidence>
<reference evidence="3" key="1">
    <citation type="submission" date="2017-02" db="EMBL/GenBank/DDBJ databases">
        <authorList>
            <person name="Varghese N."/>
            <person name="Submissions S."/>
        </authorList>
    </citation>
    <scope>NUCLEOTIDE SEQUENCE [LARGE SCALE GENOMIC DNA]</scope>
    <source>
        <strain evidence="3">ATCC BAA-34</strain>
    </source>
</reference>
<feature type="compositionally biased region" description="Low complexity" evidence="1">
    <location>
        <begin position="268"/>
        <end position="282"/>
    </location>
</feature>
<protein>
    <submittedName>
        <fullName evidence="2">Uncharacterized protein</fullName>
    </submittedName>
</protein>
<dbReference type="Proteomes" id="UP000190102">
    <property type="component" value="Unassembled WGS sequence"/>
</dbReference>
<dbReference type="AlphaFoldDB" id="A0A1T4QXA3"/>
<name>A0A1T4QXA3_9BACT</name>
<dbReference type="EMBL" id="FUWR01000015">
    <property type="protein sequence ID" value="SKA08286.1"/>
    <property type="molecule type" value="Genomic_DNA"/>
</dbReference>
<feature type="compositionally biased region" description="Low complexity" evidence="1">
    <location>
        <begin position="238"/>
        <end position="259"/>
    </location>
</feature>
<dbReference type="RefSeq" id="WP_078790834.1">
    <property type="nucleotide sequence ID" value="NZ_FUWR01000015.1"/>
</dbReference>
<gene>
    <name evidence="2" type="ORF">SAMN02745119_02580</name>
</gene>
<evidence type="ECO:0000313" key="3">
    <source>
        <dbReference type="Proteomes" id="UP000190102"/>
    </source>
</evidence>
<evidence type="ECO:0000256" key="1">
    <source>
        <dbReference type="SAM" id="MobiDB-lite"/>
    </source>
</evidence>
<keyword evidence="3" id="KW-1185">Reference proteome</keyword>
<accession>A0A1T4QXA3</accession>
<feature type="compositionally biased region" description="Low complexity" evidence="1">
    <location>
        <begin position="294"/>
        <end position="315"/>
    </location>
</feature>
<feature type="region of interest" description="Disordered" evidence="1">
    <location>
        <begin position="193"/>
        <end position="341"/>
    </location>
</feature>
<proteinExistence type="predicted"/>
<feature type="compositionally biased region" description="Pro residues" evidence="1">
    <location>
        <begin position="283"/>
        <end position="293"/>
    </location>
</feature>